<name>A0ABM8HDS2_9MICO</name>
<accession>A0ABM8HDS2</accession>
<organism evidence="4">
    <name type="scientific">Barrientosiimonas endolithica</name>
    <dbReference type="NCBI Taxonomy" id="1535208"/>
    <lineage>
        <taxon>Bacteria</taxon>
        <taxon>Bacillati</taxon>
        <taxon>Actinomycetota</taxon>
        <taxon>Actinomycetes</taxon>
        <taxon>Micrococcales</taxon>
        <taxon>Dermacoccaceae</taxon>
        <taxon>Barrientosiimonas</taxon>
    </lineage>
</organism>
<dbReference type="EMBL" id="AP027735">
    <property type="protein sequence ID" value="BDZ59128.1"/>
    <property type="molecule type" value="Genomic_DNA"/>
</dbReference>
<evidence type="ECO:0000256" key="1">
    <source>
        <dbReference type="ARBA" id="ARBA00022676"/>
    </source>
</evidence>
<dbReference type="Pfam" id="PF13579">
    <property type="entry name" value="Glyco_trans_4_4"/>
    <property type="match status" value="1"/>
</dbReference>
<evidence type="ECO:0000256" key="2">
    <source>
        <dbReference type="ARBA" id="ARBA00022679"/>
    </source>
</evidence>
<sequence>MRVALLSDCYLPRLGGIEVQVHDLARSLREAGHEAVIITATQGPDEPIDDVPVERLAIPLPGGVPVNPLRRRRFGGCCSTAGSTWRTCTWGS</sequence>
<reference evidence="4" key="2">
    <citation type="submission" date="2023-02" db="EMBL/GenBank/DDBJ databases">
        <authorList>
            <person name="Sun Q."/>
            <person name="Mori K."/>
        </authorList>
    </citation>
    <scope>NUCLEOTIDE SEQUENCE</scope>
    <source>
        <strain evidence="4">NBRC 110608</strain>
    </source>
</reference>
<keyword evidence="2" id="KW-0808">Transferase</keyword>
<reference evidence="4" key="1">
    <citation type="journal article" date="2014" name="Int. J. Syst. Evol. Microbiol.">
        <title>Complete genome of a new Firmicutes species belonging to the dominant human colonic microbiota ('Ruminococcus bicirculans') reveals two chromosomes and a selective capacity to utilize plant glucans.</title>
        <authorList>
            <consortium name="NISC Comparative Sequencing Program"/>
            <person name="Wegmann U."/>
            <person name="Louis P."/>
            <person name="Goesmann A."/>
            <person name="Henrissat B."/>
            <person name="Duncan S.H."/>
            <person name="Flint H.J."/>
        </authorList>
    </citation>
    <scope>NUCLEOTIDE SEQUENCE</scope>
    <source>
        <strain evidence="4">NBRC 110608</strain>
    </source>
</reference>
<dbReference type="SUPFAM" id="SSF53756">
    <property type="entry name" value="UDP-Glycosyltransferase/glycogen phosphorylase"/>
    <property type="match status" value="1"/>
</dbReference>
<evidence type="ECO:0000259" key="3">
    <source>
        <dbReference type="Pfam" id="PF13579"/>
    </source>
</evidence>
<evidence type="ECO:0000313" key="4">
    <source>
        <dbReference type="EMBL" id="BDZ59128.1"/>
    </source>
</evidence>
<dbReference type="InterPro" id="IPR028098">
    <property type="entry name" value="Glyco_trans_4-like_N"/>
</dbReference>
<feature type="domain" description="Glycosyltransferase subfamily 4-like N-terminal" evidence="3">
    <location>
        <begin position="15"/>
        <end position="71"/>
    </location>
</feature>
<dbReference type="Gene3D" id="3.40.50.2000">
    <property type="entry name" value="Glycogen Phosphorylase B"/>
    <property type="match status" value="1"/>
</dbReference>
<protein>
    <recommendedName>
        <fullName evidence="3">Glycosyltransferase subfamily 4-like N-terminal domain-containing protein</fullName>
    </recommendedName>
</protein>
<proteinExistence type="predicted"/>
<gene>
    <name evidence="4" type="ORF">GCM10025872_27850</name>
</gene>
<keyword evidence="1" id="KW-0328">Glycosyltransferase</keyword>